<feature type="region of interest" description="Disordered" evidence="1">
    <location>
        <begin position="97"/>
        <end position="142"/>
    </location>
</feature>
<feature type="compositionally biased region" description="Basic and acidic residues" evidence="1">
    <location>
        <begin position="110"/>
        <end position="128"/>
    </location>
</feature>
<name>A0A6A5AAF2_APHAT</name>
<proteinExistence type="predicted"/>
<evidence type="ECO:0000256" key="1">
    <source>
        <dbReference type="SAM" id="MobiDB-lite"/>
    </source>
</evidence>
<sequence length="142" mass="15994">MSPTENFGRVMPIDRFKQLRACIAFNDVASFKNFVVAGRVINVDEACIPCRSSYARALIVYNPKKPLGKYHFRIYTAACATTWYVFALKIHSKAARNFKEPDDDDDGGGDDSKVDPDDGAEHPRDEVKQSALRQHVIDITKQ</sequence>
<accession>A0A6A5AAF2</accession>
<reference evidence="2 3" key="1">
    <citation type="submission" date="2019-06" db="EMBL/GenBank/DDBJ databases">
        <title>Genomics analysis of Aphanomyces spp. identifies a new class of oomycete effector associated with host adaptation.</title>
        <authorList>
            <person name="Gaulin E."/>
        </authorList>
    </citation>
    <scope>NUCLEOTIDE SEQUENCE [LARGE SCALE GENOMIC DNA]</scope>
    <source>
        <strain evidence="2 3">E</strain>
    </source>
</reference>
<evidence type="ECO:0008006" key="4">
    <source>
        <dbReference type="Google" id="ProtNLM"/>
    </source>
</evidence>
<evidence type="ECO:0000313" key="2">
    <source>
        <dbReference type="EMBL" id="KAF0748008.1"/>
    </source>
</evidence>
<dbReference type="Proteomes" id="UP000469452">
    <property type="component" value="Unassembled WGS sequence"/>
</dbReference>
<protein>
    <recommendedName>
        <fullName evidence="4">PiggyBac transposable element-derived protein domain-containing protein</fullName>
    </recommendedName>
</protein>
<dbReference type="AlphaFoldDB" id="A0A6A5AAF2"/>
<dbReference type="PANTHER" id="PTHR46599">
    <property type="entry name" value="PIGGYBAC TRANSPOSABLE ELEMENT-DERIVED PROTEIN 4"/>
    <property type="match status" value="1"/>
</dbReference>
<gene>
    <name evidence="2" type="ORF">AaE_007515</name>
</gene>
<dbReference type="EMBL" id="VJMI01013346">
    <property type="protein sequence ID" value="KAF0748008.1"/>
    <property type="molecule type" value="Genomic_DNA"/>
</dbReference>
<organism evidence="2 3">
    <name type="scientific">Aphanomyces astaci</name>
    <name type="common">Crayfish plague agent</name>
    <dbReference type="NCBI Taxonomy" id="112090"/>
    <lineage>
        <taxon>Eukaryota</taxon>
        <taxon>Sar</taxon>
        <taxon>Stramenopiles</taxon>
        <taxon>Oomycota</taxon>
        <taxon>Saprolegniomycetes</taxon>
        <taxon>Saprolegniales</taxon>
        <taxon>Verrucalvaceae</taxon>
        <taxon>Aphanomyces</taxon>
    </lineage>
</organism>
<comment type="caution">
    <text evidence="2">The sequence shown here is derived from an EMBL/GenBank/DDBJ whole genome shotgun (WGS) entry which is preliminary data.</text>
</comment>
<dbReference type="PANTHER" id="PTHR46599:SF3">
    <property type="entry name" value="PIGGYBAC TRANSPOSABLE ELEMENT-DERIVED PROTEIN 4"/>
    <property type="match status" value="1"/>
</dbReference>
<evidence type="ECO:0000313" key="3">
    <source>
        <dbReference type="Proteomes" id="UP000469452"/>
    </source>
</evidence>